<evidence type="ECO:0000313" key="6">
    <source>
        <dbReference type="Proteomes" id="UP001164390"/>
    </source>
</evidence>
<dbReference type="AlphaFoldDB" id="A0AA46TL51"/>
<dbReference type="PROSITE" id="PS50949">
    <property type="entry name" value="HTH_GNTR"/>
    <property type="match status" value="1"/>
</dbReference>
<protein>
    <submittedName>
        <fullName evidence="5">GntR family transcriptional regulator</fullName>
    </submittedName>
</protein>
<dbReference type="PRINTS" id="PR00035">
    <property type="entry name" value="HTHGNTR"/>
</dbReference>
<feature type="domain" description="HTH gntR-type" evidence="4">
    <location>
        <begin position="9"/>
        <end position="77"/>
    </location>
</feature>
<dbReference type="PANTHER" id="PTHR44846">
    <property type="entry name" value="MANNOSYL-D-GLYCERATE TRANSPORT/METABOLISM SYSTEM REPRESSOR MNGR-RELATED"/>
    <property type="match status" value="1"/>
</dbReference>
<dbReference type="SUPFAM" id="SSF64288">
    <property type="entry name" value="Chorismate lyase-like"/>
    <property type="match status" value="1"/>
</dbReference>
<dbReference type="EMBL" id="CP094970">
    <property type="protein sequence ID" value="UYM07085.1"/>
    <property type="molecule type" value="Genomic_DNA"/>
</dbReference>
<evidence type="ECO:0000256" key="2">
    <source>
        <dbReference type="ARBA" id="ARBA00023125"/>
    </source>
</evidence>
<dbReference type="InterPro" id="IPR050679">
    <property type="entry name" value="Bact_HTH_transcr_reg"/>
</dbReference>
<dbReference type="PANTHER" id="PTHR44846:SF17">
    <property type="entry name" value="GNTR-FAMILY TRANSCRIPTIONAL REGULATOR"/>
    <property type="match status" value="1"/>
</dbReference>
<dbReference type="SUPFAM" id="SSF46785">
    <property type="entry name" value="Winged helix' DNA-binding domain"/>
    <property type="match status" value="1"/>
</dbReference>
<dbReference type="InterPro" id="IPR011663">
    <property type="entry name" value="UTRA"/>
</dbReference>
<keyword evidence="3" id="KW-0804">Transcription</keyword>
<dbReference type="SMART" id="SM00345">
    <property type="entry name" value="HTH_GNTR"/>
    <property type="match status" value="1"/>
</dbReference>
<sequence length="255" mass="28824">MTIDYTDPRSPSQQIADDLREQINAGRFAAGDPLPSERTLVDRYGTAPQTTRQAIAVLKSEGLVVGRPGRGIFVRERLPIVRVGSDHRAQWRKRTGQSPMQAEAEANGLSWYQEVLALETVPAPDWVADRFEIEHGKEVFVRRRRTWIEDVPTQLADSYYLLADVEGTRIMSEDTGPGGSYAQLEERGLTLARFREEIGIRMPTPNETRQLRLGPGIPVAEMWRVAFTDERPIEVFRSVLAGNSHVFVYEFDAPM</sequence>
<keyword evidence="1" id="KW-0805">Transcription regulation</keyword>
<keyword evidence="2" id="KW-0238">DNA-binding</keyword>
<evidence type="ECO:0000256" key="3">
    <source>
        <dbReference type="ARBA" id="ARBA00023163"/>
    </source>
</evidence>
<evidence type="ECO:0000256" key="1">
    <source>
        <dbReference type="ARBA" id="ARBA00023015"/>
    </source>
</evidence>
<evidence type="ECO:0000313" key="5">
    <source>
        <dbReference type="EMBL" id="UYM07085.1"/>
    </source>
</evidence>
<proteinExistence type="predicted"/>
<dbReference type="InterPro" id="IPR036388">
    <property type="entry name" value="WH-like_DNA-bd_sf"/>
</dbReference>
<keyword evidence="6" id="KW-1185">Reference proteome</keyword>
<dbReference type="KEGG" id="sgrg:L0C25_08415"/>
<organism evidence="5 6">
    <name type="scientific">Solicola gregarius</name>
    <dbReference type="NCBI Taxonomy" id="2908642"/>
    <lineage>
        <taxon>Bacteria</taxon>
        <taxon>Bacillati</taxon>
        <taxon>Actinomycetota</taxon>
        <taxon>Actinomycetes</taxon>
        <taxon>Propionibacteriales</taxon>
        <taxon>Nocardioidaceae</taxon>
        <taxon>Solicola</taxon>
    </lineage>
</organism>
<dbReference type="InterPro" id="IPR036390">
    <property type="entry name" value="WH_DNA-bd_sf"/>
</dbReference>
<dbReference type="SMART" id="SM00866">
    <property type="entry name" value="UTRA"/>
    <property type="match status" value="1"/>
</dbReference>
<dbReference type="Pfam" id="PF00392">
    <property type="entry name" value="GntR"/>
    <property type="match status" value="1"/>
</dbReference>
<dbReference type="Proteomes" id="UP001164390">
    <property type="component" value="Chromosome"/>
</dbReference>
<name>A0AA46TL51_9ACTN</name>
<dbReference type="RefSeq" id="WP_271636029.1">
    <property type="nucleotide sequence ID" value="NZ_CP094970.1"/>
</dbReference>
<dbReference type="Gene3D" id="1.10.10.10">
    <property type="entry name" value="Winged helix-like DNA-binding domain superfamily/Winged helix DNA-binding domain"/>
    <property type="match status" value="1"/>
</dbReference>
<accession>A0AA46TL51</accession>
<dbReference type="GO" id="GO:0003677">
    <property type="term" value="F:DNA binding"/>
    <property type="evidence" value="ECO:0007669"/>
    <property type="project" value="UniProtKB-KW"/>
</dbReference>
<gene>
    <name evidence="5" type="ORF">L0C25_08415</name>
</gene>
<dbReference type="InterPro" id="IPR000524">
    <property type="entry name" value="Tscrpt_reg_HTH_GntR"/>
</dbReference>
<dbReference type="CDD" id="cd07377">
    <property type="entry name" value="WHTH_GntR"/>
    <property type="match status" value="1"/>
</dbReference>
<dbReference type="InterPro" id="IPR028978">
    <property type="entry name" value="Chorismate_lyase_/UTRA_dom_sf"/>
</dbReference>
<dbReference type="Gene3D" id="3.40.1410.10">
    <property type="entry name" value="Chorismate lyase-like"/>
    <property type="match status" value="1"/>
</dbReference>
<dbReference type="GO" id="GO:0045892">
    <property type="term" value="P:negative regulation of DNA-templated transcription"/>
    <property type="evidence" value="ECO:0007669"/>
    <property type="project" value="TreeGrafter"/>
</dbReference>
<dbReference type="Pfam" id="PF07702">
    <property type="entry name" value="UTRA"/>
    <property type="match status" value="1"/>
</dbReference>
<reference evidence="5" key="1">
    <citation type="submission" date="2022-01" db="EMBL/GenBank/DDBJ databases">
        <title>Nocardioidaceae gen. sp. A5X3R13.</title>
        <authorList>
            <person name="Lopez Marin M.A."/>
            <person name="Uhlik O."/>
        </authorList>
    </citation>
    <scope>NUCLEOTIDE SEQUENCE</scope>
    <source>
        <strain evidence="5">A5X3R13</strain>
    </source>
</reference>
<dbReference type="GO" id="GO:0003700">
    <property type="term" value="F:DNA-binding transcription factor activity"/>
    <property type="evidence" value="ECO:0007669"/>
    <property type="project" value="InterPro"/>
</dbReference>
<evidence type="ECO:0000259" key="4">
    <source>
        <dbReference type="PROSITE" id="PS50949"/>
    </source>
</evidence>